<evidence type="ECO:0000313" key="3">
    <source>
        <dbReference type="WBParaSite" id="L893_g21220.t1"/>
    </source>
</evidence>
<feature type="region of interest" description="Disordered" evidence="1">
    <location>
        <begin position="1"/>
        <end position="20"/>
    </location>
</feature>
<reference evidence="3" key="1">
    <citation type="submission" date="2016-11" db="UniProtKB">
        <authorList>
            <consortium name="WormBaseParasite"/>
        </authorList>
    </citation>
    <scope>IDENTIFICATION</scope>
</reference>
<organism evidence="2 3">
    <name type="scientific">Steinernema glaseri</name>
    <dbReference type="NCBI Taxonomy" id="37863"/>
    <lineage>
        <taxon>Eukaryota</taxon>
        <taxon>Metazoa</taxon>
        <taxon>Ecdysozoa</taxon>
        <taxon>Nematoda</taxon>
        <taxon>Chromadorea</taxon>
        <taxon>Rhabditida</taxon>
        <taxon>Tylenchina</taxon>
        <taxon>Panagrolaimomorpha</taxon>
        <taxon>Strongyloidoidea</taxon>
        <taxon>Steinernematidae</taxon>
        <taxon>Steinernema</taxon>
    </lineage>
</organism>
<evidence type="ECO:0000256" key="1">
    <source>
        <dbReference type="SAM" id="MobiDB-lite"/>
    </source>
</evidence>
<keyword evidence="2" id="KW-1185">Reference proteome</keyword>
<dbReference type="AlphaFoldDB" id="A0A1I7YZA4"/>
<dbReference type="WBParaSite" id="L893_g21220.t1">
    <property type="protein sequence ID" value="L893_g21220.t1"/>
    <property type="gene ID" value="L893_g21220"/>
</dbReference>
<sequence length="77" mass="9006">MRENGDLRTPEDRARGCPFKPVGLGRHVPKKLVKKVKLEKKLGFDRYVRRSVNETRYDDRMRARVSKGNAIDDLPLR</sequence>
<dbReference type="Proteomes" id="UP000095287">
    <property type="component" value="Unplaced"/>
</dbReference>
<proteinExistence type="predicted"/>
<accession>A0A1I7YZA4</accession>
<evidence type="ECO:0000313" key="2">
    <source>
        <dbReference type="Proteomes" id="UP000095287"/>
    </source>
</evidence>
<name>A0A1I7YZA4_9BILA</name>
<protein>
    <submittedName>
        <fullName evidence="3">Uncharacterized protein</fullName>
    </submittedName>
</protein>
<feature type="compositionally biased region" description="Basic and acidic residues" evidence="1">
    <location>
        <begin position="1"/>
        <end position="15"/>
    </location>
</feature>